<evidence type="ECO:0000256" key="4">
    <source>
        <dbReference type="ARBA" id="ARBA00023136"/>
    </source>
</evidence>
<feature type="transmembrane region" description="Helical" evidence="5">
    <location>
        <begin position="55"/>
        <end position="78"/>
    </location>
</feature>
<feature type="transmembrane region" description="Helical" evidence="5">
    <location>
        <begin position="90"/>
        <end position="111"/>
    </location>
</feature>
<evidence type="ECO:0000256" key="5">
    <source>
        <dbReference type="SAM" id="Phobius"/>
    </source>
</evidence>
<dbReference type="PROSITE" id="PS50850">
    <property type="entry name" value="MFS"/>
    <property type="match status" value="1"/>
</dbReference>
<dbReference type="InterPro" id="IPR005829">
    <property type="entry name" value="Sugar_transporter_CS"/>
</dbReference>
<feature type="domain" description="Major facilitator superfamily (MFS) profile" evidence="6">
    <location>
        <begin position="24"/>
        <end position="445"/>
    </location>
</feature>
<dbReference type="RefSeq" id="WP_218562910.1">
    <property type="nucleotide sequence ID" value="NZ_CP076643.1"/>
</dbReference>
<evidence type="ECO:0000313" key="8">
    <source>
        <dbReference type="Proteomes" id="UP000694232"/>
    </source>
</evidence>
<evidence type="ECO:0000256" key="3">
    <source>
        <dbReference type="ARBA" id="ARBA00022989"/>
    </source>
</evidence>
<evidence type="ECO:0000256" key="2">
    <source>
        <dbReference type="ARBA" id="ARBA00022692"/>
    </source>
</evidence>
<feature type="transmembrane region" description="Helical" evidence="5">
    <location>
        <begin position="385"/>
        <end position="406"/>
    </location>
</feature>
<dbReference type="GO" id="GO:0046943">
    <property type="term" value="F:carboxylic acid transmembrane transporter activity"/>
    <property type="evidence" value="ECO:0007669"/>
    <property type="project" value="TreeGrafter"/>
</dbReference>
<reference evidence="7" key="1">
    <citation type="submission" date="2021-06" db="EMBL/GenBank/DDBJ databases">
        <title>Vibrio nov. sp., novel gut bacterium isolated from Yellow Sea oyster.</title>
        <authorList>
            <person name="Muhammad N."/>
            <person name="Nguyen T.H."/>
            <person name="Lee Y.-J."/>
            <person name="Ko J."/>
            <person name="Kim S.-G."/>
        </authorList>
    </citation>
    <scope>NUCLEOTIDE SEQUENCE</scope>
    <source>
        <strain evidence="7">OG9-811</strain>
    </source>
</reference>
<dbReference type="AlphaFoldDB" id="A0A975YP33"/>
<feature type="transmembrane region" description="Helical" evidence="5">
    <location>
        <begin position="347"/>
        <end position="373"/>
    </location>
</feature>
<feature type="transmembrane region" description="Helical" evidence="5">
    <location>
        <begin position="418"/>
        <end position="440"/>
    </location>
</feature>
<feature type="transmembrane region" description="Helical" evidence="5">
    <location>
        <begin position="21"/>
        <end position="43"/>
    </location>
</feature>
<gene>
    <name evidence="7" type="ORF">KNV97_08830</name>
</gene>
<keyword evidence="4 5" id="KW-0472">Membrane</keyword>
<comment type="subcellular location">
    <subcellularLocation>
        <location evidence="1">Membrane</location>
        <topology evidence="1">Multi-pass membrane protein</topology>
    </subcellularLocation>
</comment>
<feature type="transmembrane region" description="Helical" evidence="5">
    <location>
        <begin position="282"/>
        <end position="311"/>
    </location>
</feature>
<keyword evidence="3 5" id="KW-1133">Transmembrane helix</keyword>
<feature type="transmembrane region" description="Helical" evidence="5">
    <location>
        <begin position="323"/>
        <end position="341"/>
    </location>
</feature>
<feature type="transmembrane region" description="Helical" evidence="5">
    <location>
        <begin position="254"/>
        <end position="276"/>
    </location>
</feature>
<keyword evidence="2 5" id="KW-0812">Transmembrane</keyword>
<dbReference type="Pfam" id="PF07690">
    <property type="entry name" value="MFS_1"/>
    <property type="match status" value="2"/>
</dbReference>
<organism evidence="7 8">
    <name type="scientific">Vibrio ostreae</name>
    <dbReference type="NCBI Taxonomy" id="2841925"/>
    <lineage>
        <taxon>Bacteria</taxon>
        <taxon>Pseudomonadati</taxon>
        <taxon>Pseudomonadota</taxon>
        <taxon>Gammaproteobacteria</taxon>
        <taxon>Vibrionales</taxon>
        <taxon>Vibrionaceae</taxon>
        <taxon>Vibrio</taxon>
    </lineage>
</organism>
<dbReference type="PANTHER" id="PTHR23508">
    <property type="entry name" value="CARBOXYLIC ACID TRANSPORTER PROTEIN HOMOLOG"/>
    <property type="match status" value="1"/>
</dbReference>
<dbReference type="GO" id="GO:0005886">
    <property type="term" value="C:plasma membrane"/>
    <property type="evidence" value="ECO:0007669"/>
    <property type="project" value="TreeGrafter"/>
</dbReference>
<protein>
    <submittedName>
        <fullName evidence="7">MFS transporter</fullName>
    </submittedName>
</protein>
<accession>A0A975YP33</accession>
<evidence type="ECO:0000256" key="1">
    <source>
        <dbReference type="ARBA" id="ARBA00004141"/>
    </source>
</evidence>
<dbReference type="EMBL" id="CP076643">
    <property type="protein sequence ID" value="QXO18363.1"/>
    <property type="molecule type" value="Genomic_DNA"/>
</dbReference>
<keyword evidence="8" id="KW-1185">Reference proteome</keyword>
<dbReference type="PROSITE" id="PS00216">
    <property type="entry name" value="SUGAR_TRANSPORT_1"/>
    <property type="match status" value="1"/>
</dbReference>
<feature type="transmembrane region" description="Helical" evidence="5">
    <location>
        <begin position="117"/>
        <end position="136"/>
    </location>
</feature>
<proteinExistence type="predicted"/>
<evidence type="ECO:0000259" key="6">
    <source>
        <dbReference type="PROSITE" id="PS50850"/>
    </source>
</evidence>
<dbReference type="Proteomes" id="UP000694232">
    <property type="component" value="Chromosome 1"/>
</dbReference>
<evidence type="ECO:0000313" key="7">
    <source>
        <dbReference type="EMBL" id="QXO18363.1"/>
    </source>
</evidence>
<feature type="transmembrane region" description="Helical" evidence="5">
    <location>
        <begin position="182"/>
        <end position="200"/>
    </location>
</feature>
<name>A0A975YP33_9VIBR</name>
<dbReference type="PANTHER" id="PTHR23508:SF10">
    <property type="entry name" value="CARBOXYLIC ACID TRANSPORTER PROTEIN HOMOLOG"/>
    <property type="match status" value="1"/>
</dbReference>
<sequence length="460" mass="48425">MTQLAVDPRTRIDESPMTWMQVVIVTITVLFSAVDGFDVLAISVSGSGIMAEFGLVRSGLGAVLSMELLGMALGSIVLGGVADKIGRRKMVLGCLAVMTSGMWLVAHVESIEMLCAWRVYTGLGIGGLLSTTNAVVAEFSNKKQRGLCISLMVIGYPLGGIICGLIGSVVLEPGAVNWRDMFLAGAVISVVMIPFSALLLPESVEWLCRVQPQQALARVNQALIKIGHAPVQALACKPAAEHKTSILDIFSRKLLVATLLMTLAYLFQMITFYYVLKWTPTIVVQMGIGAASAAGVLFWVNVGGVLGGLLFGLLSQKIGLKPLTMAILVLTSGAVTLFGRAEPQLAQLSILAALAGFFANAGVSGIYTLVAYVFPTHVRATGTGFVIGVGRAGAIIAPWLAGILMQQGLDDGSGLTEVLSYVALLMGLCSLLAAAALLFLPYHQRADSARQSQAELVETV</sequence>
<dbReference type="InterPro" id="IPR011701">
    <property type="entry name" value="MFS"/>
</dbReference>
<feature type="transmembrane region" description="Helical" evidence="5">
    <location>
        <begin position="148"/>
        <end position="170"/>
    </location>
</feature>
<dbReference type="InterPro" id="IPR020846">
    <property type="entry name" value="MFS_dom"/>
</dbReference>
<dbReference type="KEGG" id="vos:KNV97_08830"/>